<evidence type="ECO:0000313" key="7">
    <source>
        <dbReference type="EMBL" id="RJX67074.1"/>
    </source>
</evidence>
<evidence type="ECO:0000256" key="4">
    <source>
        <dbReference type="ARBA" id="ARBA00022989"/>
    </source>
</evidence>
<dbReference type="OrthoDB" id="9809340at2"/>
<dbReference type="EMBL" id="RAHJ01000019">
    <property type="protein sequence ID" value="RJX67074.1"/>
    <property type="molecule type" value="Genomic_DNA"/>
</dbReference>
<evidence type="ECO:0000256" key="2">
    <source>
        <dbReference type="ARBA" id="ARBA00022448"/>
    </source>
</evidence>
<feature type="transmembrane region" description="Helical" evidence="6">
    <location>
        <begin position="153"/>
        <end position="173"/>
    </location>
</feature>
<feature type="transmembrane region" description="Helical" evidence="6">
    <location>
        <begin position="299"/>
        <end position="320"/>
    </location>
</feature>
<dbReference type="AlphaFoldDB" id="A0A419R0V6"/>
<sequence>MTWRALLLGGALTFIFTAANVYFGLRVGLTFSTALPAAVISMALLRGFKDNSLVENNITQTLASAAGAVATMIFILPGLVMVGWWSDFPYWTTVAVSFVGGTLGVMMSVPLRRALVVNSPLPYPEGIAGAEVLRVGGRSEEGAEENRFGLRTMLFGGALSVVMSTLIALKLAADEIGRTFRVGDGATGVSFTVSLGLLAIGHLIGLSAGIALLVGTFVSWGVLLPWRTAIDGGGGAIDTLVGAVFSSDVRFIGAGAIAVASLWTLLKLVKPIAEGLAGIVASNRARRSGVEVPLVERDLPGSVVLGTVVLSALPIVWLLWRFAEGGPVMDILPLALGASLAFIFVVGAVVAAVTGYMAGLVGTSNSPVSGVGILSIIIAAVMIALLFPGQHSAEDAQALVAYALFTTAFVFGIALISNDNLQDLKTGQLVGSTPWKQQLALVLGVAAGSLVIPPVLNLLSATMGFAGAPGAGPDALPAPQASLISSLAQGVLGGTLRWDLVGLGGAIIAGFIVIDELLGKRPAKDGAKPFRLPPLAVAMGMYLPISLIVPTATGAILGHRWDSRAEKSARPEFMKRSGVLLVTGMIVGDSLFGLGYAAAVAGLGSDPLAVVGEGFAPAAQILAPLVLIAIVWWGYAGTRAGAERVA</sequence>
<evidence type="ECO:0000256" key="5">
    <source>
        <dbReference type="ARBA" id="ARBA00023136"/>
    </source>
</evidence>
<feature type="transmembrane region" description="Helical" evidence="6">
    <location>
        <begin position="90"/>
        <end position="111"/>
    </location>
</feature>
<dbReference type="NCBIfam" id="TIGR00733">
    <property type="entry name" value="OPT family oligopeptide transporter"/>
    <property type="match status" value="1"/>
</dbReference>
<feature type="transmembrane region" description="Helical" evidence="6">
    <location>
        <begin position="60"/>
        <end position="84"/>
    </location>
</feature>
<gene>
    <name evidence="7" type="ORF">D6858_10860</name>
</gene>
<dbReference type="NCBIfam" id="TIGR00728">
    <property type="entry name" value="OPT_sfam"/>
    <property type="match status" value="1"/>
</dbReference>
<accession>A0A419R0V6</accession>
<keyword evidence="2" id="KW-0813">Transport</keyword>
<dbReference type="PANTHER" id="PTHR31645:SF0">
    <property type="entry name" value="OLIGOPEPTIDE TRANSPORTER YGL114W-RELATED"/>
    <property type="match status" value="1"/>
</dbReference>
<feature type="transmembrane region" description="Helical" evidence="6">
    <location>
        <begin position="368"/>
        <end position="387"/>
    </location>
</feature>
<dbReference type="InterPro" id="IPR004813">
    <property type="entry name" value="OPT"/>
</dbReference>
<feature type="transmembrane region" description="Helical" evidence="6">
    <location>
        <begin position="399"/>
        <end position="418"/>
    </location>
</feature>
<dbReference type="Proteomes" id="UP000284322">
    <property type="component" value="Unassembled WGS sequence"/>
</dbReference>
<evidence type="ECO:0000256" key="3">
    <source>
        <dbReference type="ARBA" id="ARBA00022692"/>
    </source>
</evidence>
<dbReference type="PANTHER" id="PTHR31645">
    <property type="entry name" value="OLIGOPEPTIDE TRANSPORTER YGL114W-RELATED"/>
    <property type="match status" value="1"/>
</dbReference>
<feature type="transmembrane region" description="Helical" evidence="6">
    <location>
        <begin position="534"/>
        <end position="557"/>
    </location>
</feature>
<dbReference type="Pfam" id="PF03169">
    <property type="entry name" value="OPT"/>
    <property type="match status" value="1"/>
</dbReference>
<comment type="caution">
    <text evidence="7">The sequence shown here is derived from an EMBL/GenBank/DDBJ whole genome shotgun (WGS) entry which is preliminary data.</text>
</comment>
<feature type="transmembrane region" description="Helical" evidence="6">
    <location>
        <begin position="29"/>
        <end position="48"/>
    </location>
</feature>
<feature type="transmembrane region" description="Helical" evidence="6">
    <location>
        <begin position="438"/>
        <end position="459"/>
    </location>
</feature>
<feature type="transmembrane region" description="Helical" evidence="6">
    <location>
        <begin position="578"/>
        <end position="603"/>
    </location>
</feature>
<comment type="subcellular location">
    <subcellularLocation>
        <location evidence="1">Membrane</location>
        <topology evidence="1">Multi-pass membrane protein</topology>
    </subcellularLocation>
</comment>
<feature type="transmembrane region" description="Helical" evidence="6">
    <location>
        <begin position="332"/>
        <end position="356"/>
    </location>
</feature>
<dbReference type="GO" id="GO:0016020">
    <property type="term" value="C:membrane"/>
    <property type="evidence" value="ECO:0007669"/>
    <property type="project" value="UniProtKB-SubCell"/>
</dbReference>
<keyword evidence="3 6" id="KW-0812">Transmembrane</keyword>
<keyword evidence="8" id="KW-1185">Reference proteome</keyword>
<evidence type="ECO:0000256" key="6">
    <source>
        <dbReference type="SAM" id="Phobius"/>
    </source>
</evidence>
<proteinExistence type="predicted"/>
<name>A0A419R0V6_9SPHN</name>
<organism evidence="7 8">
    <name type="scientific">Tsuneonella suprasediminis</name>
    <dbReference type="NCBI Taxonomy" id="2306996"/>
    <lineage>
        <taxon>Bacteria</taxon>
        <taxon>Pseudomonadati</taxon>
        <taxon>Pseudomonadota</taxon>
        <taxon>Alphaproteobacteria</taxon>
        <taxon>Sphingomonadales</taxon>
        <taxon>Erythrobacteraceae</taxon>
        <taxon>Tsuneonella</taxon>
    </lineage>
</organism>
<dbReference type="InterPro" id="IPR045035">
    <property type="entry name" value="YSL-like"/>
</dbReference>
<dbReference type="GO" id="GO:0035673">
    <property type="term" value="F:oligopeptide transmembrane transporter activity"/>
    <property type="evidence" value="ECO:0007669"/>
    <property type="project" value="InterPro"/>
</dbReference>
<evidence type="ECO:0000256" key="1">
    <source>
        <dbReference type="ARBA" id="ARBA00004141"/>
    </source>
</evidence>
<keyword evidence="4 6" id="KW-1133">Transmembrane helix</keyword>
<reference evidence="7 8" key="1">
    <citation type="submission" date="2018-09" db="EMBL/GenBank/DDBJ databases">
        <title>Altererythrobacter sp.Ery1 and Ery12, the genome sequencing of novel strains in genus Alterythrobacter.</title>
        <authorList>
            <person name="Cheng H."/>
            <person name="Wu Y.-H."/>
            <person name="Fang C."/>
            <person name="Xu X.-W."/>
        </authorList>
    </citation>
    <scope>NUCLEOTIDE SEQUENCE [LARGE SCALE GENOMIC DNA]</scope>
    <source>
        <strain evidence="7 8">Ery12</strain>
    </source>
</reference>
<dbReference type="InterPro" id="IPR004814">
    <property type="entry name" value="Oligopep_transpt"/>
</dbReference>
<feature type="transmembrane region" description="Helical" evidence="6">
    <location>
        <begin position="193"/>
        <end position="226"/>
    </location>
</feature>
<evidence type="ECO:0000313" key="8">
    <source>
        <dbReference type="Proteomes" id="UP000284322"/>
    </source>
</evidence>
<protein>
    <submittedName>
        <fullName evidence="7">Oligopeptide transporter, OPT family</fullName>
    </submittedName>
</protein>
<keyword evidence="5 6" id="KW-0472">Membrane</keyword>
<feature type="transmembrane region" description="Helical" evidence="6">
    <location>
        <begin position="615"/>
        <end position="635"/>
    </location>
</feature>